<dbReference type="HOGENOM" id="CLU_2638809_0_0_1"/>
<reference evidence="1 2" key="1">
    <citation type="submission" date="2014-04" db="EMBL/GenBank/DDBJ databases">
        <authorList>
            <consortium name="DOE Joint Genome Institute"/>
            <person name="Kuo A."/>
            <person name="Kohler A."/>
            <person name="Jargeat P."/>
            <person name="Nagy L.G."/>
            <person name="Floudas D."/>
            <person name="Copeland A."/>
            <person name="Barry K.W."/>
            <person name="Cichocki N."/>
            <person name="Veneault-Fourrey C."/>
            <person name="LaButti K."/>
            <person name="Lindquist E.A."/>
            <person name="Lipzen A."/>
            <person name="Lundell T."/>
            <person name="Morin E."/>
            <person name="Murat C."/>
            <person name="Sun H."/>
            <person name="Tunlid A."/>
            <person name="Henrissat B."/>
            <person name="Grigoriev I.V."/>
            <person name="Hibbett D.S."/>
            <person name="Martin F."/>
            <person name="Nordberg H.P."/>
            <person name="Cantor M.N."/>
            <person name="Hua S.X."/>
        </authorList>
    </citation>
    <scope>NUCLEOTIDE SEQUENCE [LARGE SCALE GENOMIC DNA]</scope>
    <source>
        <strain evidence="1 2">Ve08.2h10</strain>
    </source>
</reference>
<keyword evidence="2" id="KW-1185">Reference proteome</keyword>
<proteinExistence type="predicted"/>
<dbReference type="InParanoid" id="A0A0D0D1G8"/>
<protein>
    <submittedName>
        <fullName evidence="1">Uncharacterized protein</fullName>
    </submittedName>
</protein>
<dbReference type="EMBL" id="KN825711">
    <property type="protein sequence ID" value="KIK81898.1"/>
    <property type="molecule type" value="Genomic_DNA"/>
</dbReference>
<evidence type="ECO:0000313" key="1">
    <source>
        <dbReference type="EMBL" id="KIK81898.1"/>
    </source>
</evidence>
<dbReference type="AlphaFoldDB" id="A0A0D0D1G8"/>
<gene>
    <name evidence="1" type="ORF">PAXRUDRAFT_832541</name>
</gene>
<organism evidence="1 2">
    <name type="scientific">Paxillus rubicundulus Ve08.2h10</name>
    <dbReference type="NCBI Taxonomy" id="930991"/>
    <lineage>
        <taxon>Eukaryota</taxon>
        <taxon>Fungi</taxon>
        <taxon>Dikarya</taxon>
        <taxon>Basidiomycota</taxon>
        <taxon>Agaricomycotina</taxon>
        <taxon>Agaricomycetes</taxon>
        <taxon>Agaricomycetidae</taxon>
        <taxon>Boletales</taxon>
        <taxon>Paxilineae</taxon>
        <taxon>Paxillaceae</taxon>
        <taxon>Paxillus</taxon>
    </lineage>
</organism>
<evidence type="ECO:0000313" key="2">
    <source>
        <dbReference type="Proteomes" id="UP000054538"/>
    </source>
</evidence>
<accession>A0A0D0D1G8</accession>
<reference evidence="2" key="2">
    <citation type="submission" date="2015-01" db="EMBL/GenBank/DDBJ databases">
        <title>Evolutionary Origins and Diversification of the Mycorrhizal Mutualists.</title>
        <authorList>
            <consortium name="DOE Joint Genome Institute"/>
            <consortium name="Mycorrhizal Genomics Consortium"/>
            <person name="Kohler A."/>
            <person name="Kuo A."/>
            <person name="Nagy L.G."/>
            <person name="Floudas D."/>
            <person name="Copeland A."/>
            <person name="Barry K.W."/>
            <person name="Cichocki N."/>
            <person name="Veneault-Fourrey C."/>
            <person name="LaButti K."/>
            <person name="Lindquist E.A."/>
            <person name="Lipzen A."/>
            <person name="Lundell T."/>
            <person name="Morin E."/>
            <person name="Murat C."/>
            <person name="Riley R."/>
            <person name="Ohm R."/>
            <person name="Sun H."/>
            <person name="Tunlid A."/>
            <person name="Henrissat B."/>
            <person name="Grigoriev I.V."/>
            <person name="Hibbett D.S."/>
            <person name="Martin F."/>
        </authorList>
    </citation>
    <scope>NUCLEOTIDE SEQUENCE [LARGE SCALE GENOMIC DNA]</scope>
    <source>
        <strain evidence="2">Ve08.2h10</strain>
    </source>
</reference>
<name>A0A0D0D1G8_9AGAM</name>
<dbReference type="OrthoDB" id="2416294at2759"/>
<dbReference type="Proteomes" id="UP000054538">
    <property type="component" value="Unassembled WGS sequence"/>
</dbReference>
<sequence>MNTPPYRKLGHAKRLDHQFPVSSKEADLESNVLAVLDSVSLITMRWVCDSFTSIYGCGLERIDRPTSCLGFKKPLRA</sequence>